<protein>
    <submittedName>
        <fullName evidence="1">Uncharacterized protein</fullName>
    </submittedName>
</protein>
<reference evidence="1" key="1">
    <citation type="submission" date="2021-01" db="UniProtKB">
        <authorList>
            <consortium name="EnsemblPlants"/>
        </authorList>
    </citation>
    <scope>IDENTIFICATION</scope>
</reference>
<dbReference type="EnsemblPlants" id="Kaladp0011s0813.2.v1.1">
    <property type="protein sequence ID" value="Kaladp0011s0813.2.v1.1"/>
    <property type="gene ID" value="Kaladp0011s0813.v1.1"/>
</dbReference>
<dbReference type="Proteomes" id="UP000594263">
    <property type="component" value="Unplaced"/>
</dbReference>
<dbReference type="GO" id="GO:0007346">
    <property type="term" value="P:regulation of mitotic cell cycle"/>
    <property type="evidence" value="ECO:0007669"/>
    <property type="project" value="InterPro"/>
</dbReference>
<accession>A0A7N0RJH8</accession>
<sequence>MAAARFNRGNLIIKDENLGVNLQKKDGVNGKGKSILTGNKKGVGLGSRKALNDITNKFTLRQEAALKRNNAAKEGFNVKDETFLHDHKKCEEAHRKLGLPCFFETVLPGIGSSFSHVSTRSIWLWFSVPPCLCYTYVTGQVVFVPEMQI</sequence>
<keyword evidence="2" id="KW-1185">Reference proteome</keyword>
<dbReference type="AlphaFoldDB" id="A0A7N0RJH8"/>
<dbReference type="PANTHER" id="PTHR35125">
    <property type="entry name" value="NEURON NAVIGATOR 1-LIKE-RELATED"/>
    <property type="match status" value="1"/>
</dbReference>
<name>A0A7N0RJH8_KALFE</name>
<evidence type="ECO:0000313" key="2">
    <source>
        <dbReference type="Proteomes" id="UP000594263"/>
    </source>
</evidence>
<dbReference type="Gramene" id="Kaladp0011s0813.2.v1.1">
    <property type="protein sequence ID" value="Kaladp0011s0813.2.v1.1"/>
    <property type="gene ID" value="Kaladp0011s0813.v1.1"/>
</dbReference>
<dbReference type="PANTHER" id="PTHR35125:SF1">
    <property type="entry name" value="PROTEIN PATRONUS 2"/>
    <property type="match status" value="1"/>
</dbReference>
<organism evidence="1 2">
    <name type="scientific">Kalanchoe fedtschenkoi</name>
    <name type="common">Lavender scallops</name>
    <name type="synonym">South American air plant</name>
    <dbReference type="NCBI Taxonomy" id="63787"/>
    <lineage>
        <taxon>Eukaryota</taxon>
        <taxon>Viridiplantae</taxon>
        <taxon>Streptophyta</taxon>
        <taxon>Embryophyta</taxon>
        <taxon>Tracheophyta</taxon>
        <taxon>Spermatophyta</taxon>
        <taxon>Magnoliopsida</taxon>
        <taxon>eudicotyledons</taxon>
        <taxon>Gunneridae</taxon>
        <taxon>Pentapetalae</taxon>
        <taxon>Saxifragales</taxon>
        <taxon>Crassulaceae</taxon>
        <taxon>Kalanchoe</taxon>
    </lineage>
</organism>
<dbReference type="InterPro" id="IPR039326">
    <property type="entry name" value="Patronus"/>
</dbReference>
<evidence type="ECO:0000313" key="1">
    <source>
        <dbReference type="EnsemblPlants" id="Kaladp0011s0813.2.v1.1"/>
    </source>
</evidence>
<proteinExistence type="predicted"/>